<dbReference type="InterPro" id="IPR007074">
    <property type="entry name" value="LicD/FKTN/FKRP_NTP_transf"/>
</dbReference>
<organism evidence="2 3">
    <name type="scientific">Camelliibacillus cellulosilyticus</name>
    <dbReference type="NCBI Taxonomy" id="2174486"/>
    <lineage>
        <taxon>Bacteria</taxon>
        <taxon>Bacillati</taxon>
        <taxon>Bacillota</taxon>
        <taxon>Bacilli</taxon>
        <taxon>Bacillales</taxon>
        <taxon>Sporolactobacillaceae</taxon>
        <taxon>Camelliibacillus</taxon>
    </lineage>
</organism>
<evidence type="ECO:0000313" key="3">
    <source>
        <dbReference type="Proteomes" id="UP001596022"/>
    </source>
</evidence>
<gene>
    <name evidence="2" type="ORF">ACFO4N_17300</name>
</gene>
<proteinExistence type="predicted"/>
<dbReference type="PANTHER" id="PTHR43404:SF2">
    <property type="entry name" value="LIPOPOLYSACCHARIDE CHOLINEPHOSPHOTRANSFERASE LICD"/>
    <property type="match status" value="1"/>
</dbReference>
<reference evidence="3" key="1">
    <citation type="journal article" date="2019" name="Int. J. Syst. Evol. Microbiol.">
        <title>The Global Catalogue of Microorganisms (GCM) 10K type strain sequencing project: providing services to taxonomists for standard genome sequencing and annotation.</title>
        <authorList>
            <consortium name="The Broad Institute Genomics Platform"/>
            <consortium name="The Broad Institute Genome Sequencing Center for Infectious Disease"/>
            <person name="Wu L."/>
            <person name="Ma J."/>
        </authorList>
    </citation>
    <scope>NUCLEOTIDE SEQUENCE [LARGE SCALE GENOMIC DNA]</scope>
    <source>
        <strain evidence="3">CGMCC 1.16306</strain>
    </source>
</reference>
<feature type="domain" description="LicD/FKTN/FKRP nucleotidyltransferase" evidence="1">
    <location>
        <begin position="24"/>
        <end position="243"/>
    </location>
</feature>
<keyword evidence="2" id="KW-0808">Transferase</keyword>
<dbReference type="InterPro" id="IPR052942">
    <property type="entry name" value="LPS_cholinephosphotransferase"/>
</dbReference>
<dbReference type="GO" id="GO:0016740">
    <property type="term" value="F:transferase activity"/>
    <property type="evidence" value="ECO:0007669"/>
    <property type="project" value="UniProtKB-KW"/>
</dbReference>
<comment type="caution">
    <text evidence="2">The sequence shown here is derived from an EMBL/GenBank/DDBJ whole genome shotgun (WGS) entry which is preliminary data.</text>
</comment>
<sequence>MTKQTIRDLQEKILEIMIFIDRLCREHGIQYYIMGGTALGAVRHCGFIPWDDDLDIFMTPDNYKKFKLVFNEENSDKFVLQEWKITKNYLEYAKVRMNGTTFIEEAYKNNLDMHHGIYVDIMILHKCPNNHLMKKMIYYASKYVTLVAISQRNWKPKTQLQRLATKTLKFLPNGFISNQCYKLIYRYDNLKDDFCYYYFITKANFNQGIFNKNIFKEPRDVHFENVKLMGPSDIKSYLEIRYGDYMKLPSKEQRRTAIHAEIYNTNEGFEKYLNK</sequence>
<dbReference type="Pfam" id="PF04991">
    <property type="entry name" value="LicD"/>
    <property type="match status" value="1"/>
</dbReference>
<protein>
    <submittedName>
        <fullName evidence="2">Phosphorylcholine transferase LicD</fullName>
    </submittedName>
</protein>
<accession>A0ABV9GR19</accession>
<evidence type="ECO:0000313" key="2">
    <source>
        <dbReference type="EMBL" id="MFC4620458.1"/>
    </source>
</evidence>
<dbReference type="EMBL" id="JBHSFW010000023">
    <property type="protein sequence ID" value="MFC4620458.1"/>
    <property type="molecule type" value="Genomic_DNA"/>
</dbReference>
<name>A0ABV9GR19_9BACL</name>
<dbReference type="Proteomes" id="UP001596022">
    <property type="component" value="Unassembled WGS sequence"/>
</dbReference>
<dbReference type="PANTHER" id="PTHR43404">
    <property type="entry name" value="LIPOPOLYSACCHARIDE CHOLINEPHOSPHOTRANSFERASE LICD"/>
    <property type="match status" value="1"/>
</dbReference>
<dbReference type="Gene3D" id="3.30.460.40">
    <property type="match status" value="1"/>
</dbReference>
<evidence type="ECO:0000259" key="1">
    <source>
        <dbReference type="Pfam" id="PF04991"/>
    </source>
</evidence>
<dbReference type="RefSeq" id="WP_376847570.1">
    <property type="nucleotide sequence ID" value="NZ_JBHSFW010000023.1"/>
</dbReference>
<keyword evidence="3" id="KW-1185">Reference proteome</keyword>